<feature type="chain" id="PRO_5044556756" evidence="1">
    <location>
        <begin position="24"/>
        <end position="110"/>
    </location>
</feature>
<organism evidence="3 5">
    <name type="scientific">Vibrio harveyi</name>
    <name type="common">Beneckea harveyi</name>
    <dbReference type="NCBI Taxonomy" id="669"/>
    <lineage>
        <taxon>Bacteria</taxon>
        <taxon>Pseudomonadati</taxon>
        <taxon>Pseudomonadota</taxon>
        <taxon>Gammaproteobacteria</taxon>
        <taxon>Vibrionales</taxon>
        <taxon>Vibrionaceae</taxon>
        <taxon>Vibrio</taxon>
    </lineage>
</organism>
<dbReference type="EMBL" id="QOUW02000349">
    <property type="protein sequence ID" value="RIV97264.1"/>
    <property type="molecule type" value="Genomic_DNA"/>
</dbReference>
<reference evidence="2" key="2">
    <citation type="submission" date="2018-01" db="EMBL/GenBank/DDBJ databases">
        <title>FDA dAtabase for Regulatory Grade micrObial Sequences (FDA-ARGOS): Supporting development and validation of Infectious Disease Dx tests.</title>
        <authorList>
            <person name="Hoffmann M."/>
            <person name="Allard M."/>
            <person name="Evans P."/>
            <person name="Brown E."/>
            <person name="Tallon L."/>
            <person name="Sadzewicz L."/>
            <person name="Sengamalay N."/>
            <person name="Ott S."/>
            <person name="Godinez A."/>
            <person name="Nagaraj S."/>
            <person name="Vyas G."/>
            <person name="Aluvathingal J."/>
            <person name="Nadendla S."/>
            <person name="Geyer C."/>
            <person name="Sichtig H."/>
        </authorList>
    </citation>
    <scope>NUCLEOTIDE SEQUENCE</scope>
    <source>
        <strain evidence="2">FDAARGOS_107</strain>
    </source>
</reference>
<dbReference type="Proteomes" id="UP000253437">
    <property type="component" value="Unassembled WGS sequence"/>
</dbReference>
<dbReference type="Proteomes" id="UP000067422">
    <property type="component" value="Chromosome 1"/>
</dbReference>
<keyword evidence="3" id="KW-0449">Lipoprotein</keyword>
<feature type="signal peptide" evidence="1">
    <location>
        <begin position="1"/>
        <end position="23"/>
    </location>
</feature>
<keyword evidence="1" id="KW-0732">Signal</keyword>
<evidence type="ECO:0000256" key="1">
    <source>
        <dbReference type="SAM" id="SignalP"/>
    </source>
</evidence>
<protein>
    <submittedName>
        <fullName evidence="3">YceK/YidQ family lipoprotein</fullName>
    </submittedName>
</protein>
<reference evidence="3 5" key="3">
    <citation type="submission" date="2018-08" db="EMBL/GenBank/DDBJ databases">
        <title>Vibrio harveyi strains pathogenic to white snook Centropomus viridis Lockington (1877) and potential probiotic bacteria.</title>
        <authorList>
            <person name="Soto-Rodriguez S."/>
            <person name="Gomez-Gil B."/>
            <person name="Lozano-Olvera R."/>
        </authorList>
    </citation>
    <scope>NUCLEOTIDE SEQUENCE [LARGE SCALE GENOMIC DNA]</scope>
    <source>
        <strain evidence="3 5">CAIM 1508</strain>
    </source>
</reference>
<sequence>MKNNNFKKLRTALLLTLTTSMMGCSSLDTHLVGGYGAPFSGTTLAVASQPCAFRNDSVVDYVFYPLTFIDIPLSLAADVVFLPVDLAMVFTPTTDYRFALTQGCGTHSMI</sequence>
<dbReference type="AlphaFoldDB" id="A0A1E3E6U6"/>
<evidence type="ECO:0000313" key="3">
    <source>
        <dbReference type="EMBL" id="RIV97264.1"/>
    </source>
</evidence>
<evidence type="ECO:0000313" key="2">
    <source>
        <dbReference type="EMBL" id="AMF99352.1"/>
    </source>
</evidence>
<accession>A0A1E3E6U6</accession>
<gene>
    <name evidence="2" type="ORF">AL538_01610</name>
    <name evidence="3" type="ORF">DS957_029505</name>
</gene>
<dbReference type="OrthoDB" id="5895162at2"/>
<dbReference type="EMBL" id="CP014038">
    <property type="protein sequence ID" value="AMF99352.1"/>
    <property type="molecule type" value="Genomic_DNA"/>
</dbReference>
<reference evidence="4" key="1">
    <citation type="submission" date="2015-12" db="EMBL/GenBank/DDBJ databases">
        <title>FDA dAtabase for Regulatory Grade micrObial Sequences (FDA-ARGOS): Supporting development and validation of Infectious Disease Dx tests.</title>
        <authorList>
            <person name="Hoffmann M."/>
            <person name="Allard M."/>
            <person name="Evans P."/>
            <person name="Brown E."/>
            <person name="Tallon L.J."/>
            <person name="Sadzewicz L."/>
            <person name="Sengamalay N."/>
            <person name="Ott S."/>
            <person name="Godinez A."/>
            <person name="Nagaraj S."/>
            <person name="Vyas G."/>
            <person name="Aluvathingal J."/>
            <person name="Nadendla S."/>
            <person name="Geyer C."/>
            <person name="Sichtig H."/>
        </authorList>
    </citation>
    <scope>NUCLEOTIDE SEQUENCE [LARGE SCALE GENOMIC DNA]</scope>
    <source>
        <strain evidence="4">ATCC 43516</strain>
    </source>
</reference>
<name>A0A1E3E6U6_VIBHA</name>
<dbReference type="RefSeq" id="WP_005445462.1">
    <property type="nucleotide sequence ID" value="NZ_BGNF01000050.1"/>
</dbReference>
<evidence type="ECO:0000313" key="5">
    <source>
        <dbReference type="Proteomes" id="UP000253437"/>
    </source>
</evidence>
<dbReference type="PROSITE" id="PS51257">
    <property type="entry name" value="PROKAR_LIPOPROTEIN"/>
    <property type="match status" value="1"/>
</dbReference>
<evidence type="ECO:0000313" key="4">
    <source>
        <dbReference type="Proteomes" id="UP000067422"/>
    </source>
</evidence>
<keyword evidence="4" id="KW-1185">Reference proteome</keyword>
<proteinExistence type="predicted"/>
<dbReference type="KEGG" id="vhr:AL538_01610"/>